<evidence type="ECO:0000256" key="6">
    <source>
        <dbReference type="RuleBase" id="RU365002"/>
    </source>
</evidence>
<accession>A0A085NP01</accession>
<dbReference type="GO" id="GO:0006400">
    <property type="term" value="P:tRNA modification"/>
    <property type="evidence" value="ECO:0007669"/>
    <property type="project" value="TreeGrafter"/>
</dbReference>
<dbReference type="EMBL" id="KL367483">
    <property type="protein sequence ID" value="KFD71197.1"/>
    <property type="molecule type" value="Genomic_DNA"/>
</dbReference>
<dbReference type="Proteomes" id="UP000030758">
    <property type="component" value="Unassembled WGS sequence"/>
</dbReference>
<dbReference type="AlphaFoldDB" id="A0A085NP01"/>
<dbReference type="Pfam" id="PF10343">
    <property type="entry name" value="Q_salvage"/>
    <property type="match status" value="1"/>
</dbReference>
<evidence type="ECO:0000256" key="4">
    <source>
        <dbReference type="ARBA" id="ARBA00035393"/>
    </source>
</evidence>
<comment type="catalytic activity">
    <reaction evidence="5 6">
        <text>queuosine 5'-phosphate + H2O = queuine + D-ribose 5-phosphate</text>
        <dbReference type="Rhea" id="RHEA:75387"/>
        <dbReference type="ChEBI" id="CHEBI:15377"/>
        <dbReference type="ChEBI" id="CHEBI:17433"/>
        <dbReference type="ChEBI" id="CHEBI:78346"/>
        <dbReference type="ChEBI" id="CHEBI:194371"/>
    </reaction>
    <physiologicalReaction direction="left-to-right" evidence="5 6">
        <dbReference type="Rhea" id="RHEA:75388"/>
    </physiologicalReaction>
</comment>
<proteinExistence type="inferred from homology"/>
<comment type="function">
    <text evidence="6">Catalyzes the hydrolysis of queuosine 5'-phosphate, releasing the nucleobase queuine (q). Is required for salvage of queuine from exogenous queuosine (Q) that is imported and then converted to queuosine 5'-phosphate intracellularly.</text>
</comment>
<dbReference type="InterPro" id="IPR019438">
    <property type="entry name" value="Q_salvage"/>
</dbReference>
<keyword evidence="9" id="KW-1185">Reference proteome</keyword>
<dbReference type="EC" id="3.2.2.-" evidence="6"/>
<protein>
    <recommendedName>
        <fullName evidence="3 6">Queuosine 5'-phosphate N-glycosylase/hydrolase</fullName>
        <ecNumber evidence="6">3.2.2.-</ecNumber>
    </recommendedName>
    <alternativeName>
        <fullName evidence="4 6">Queuosine-nucleotide N-glycosylase/hydrolase</fullName>
    </alternativeName>
</protein>
<dbReference type="EMBL" id="KL363210">
    <property type="protein sequence ID" value="KFD54179.1"/>
    <property type="molecule type" value="Genomic_DNA"/>
</dbReference>
<organism evidence="8">
    <name type="scientific">Trichuris suis</name>
    <name type="common">pig whipworm</name>
    <dbReference type="NCBI Taxonomy" id="68888"/>
    <lineage>
        <taxon>Eukaryota</taxon>
        <taxon>Metazoa</taxon>
        <taxon>Ecdysozoa</taxon>
        <taxon>Nematoda</taxon>
        <taxon>Enoplea</taxon>
        <taxon>Dorylaimia</taxon>
        <taxon>Trichinellida</taxon>
        <taxon>Trichuridae</taxon>
        <taxon>Trichuris</taxon>
    </lineage>
</organism>
<evidence type="ECO:0000313" key="9">
    <source>
        <dbReference type="Proteomes" id="UP000030764"/>
    </source>
</evidence>
<reference evidence="8 9" key="1">
    <citation type="journal article" date="2014" name="Nat. Genet.">
        <title>Genome and transcriptome of the porcine whipworm Trichuris suis.</title>
        <authorList>
            <person name="Jex A.R."/>
            <person name="Nejsum P."/>
            <person name="Schwarz E.M."/>
            <person name="Hu L."/>
            <person name="Young N.D."/>
            <person name="Hall R.S."/>
            <person name="Korhonen P.K."/>
            <person name="Liao S."/>
            <person name="Thamsborg S."/>
            <person name="Xia J."/>
            <person name="Xu P."/>
            <person name="Wang S."/>
            <person name="Scheerlinck J.P."/>
            <person name="Hofmann A."/>
            <person name="Sternberg P.W."/>
            <person name="Wang J."/>
            <person name="Gasser R.B."/>
        </authorList>
    </citation>
    <scope>NUCLEOTIDE SEQUENCE [LARGE SCALE GENOMIC DNA]</scope>
    <source>
        <strain evidence="8">DCEP-RM93F</strain>
        <strain evidence="7">DCEP-RM93M</strain>
    </source>
</reference>
<evidence type="ECO:0000256" key="3">
    <source>
        <dbReference type="ARBA" id="ARBA00035306"/>
    </source>
</evidence>
<dbReference type="PANTHER" id="PTHR21314">
    <property type="entry name" value="QUEUOSINE 5'-PHOSPHATE N-GLYCOSYLASE_HYDROLASE-RELATED"/>
    <property type="match status" value="1"/>
</dbReference>
<comment type="similarity">
    <text evidence="2 6">Belongs to the QNG1 protein family.</text>
</comment>
<name>A0A085NP01_9BILA</name>
<evidence type="ECO:0000256" key="5">
    <source>
        <dbReference type="ARBA" id="ARBA00048204"/>
    </source>
</evidence>
<keyword evidence="1 6" id="KW-0378">Hydrolase</keyword>
<evidence type="ECO:0000313" key="7">
    <source>
        <dbReference type="EMBL" id="KFD54179.1"/>
    </source>
</evidence>
<dbReference type="PANTHER" id="PTHR21314:SF0">
    <property type="entry name" value="QUEUOSINE 5'-PHOSPHATE N-GLYCOSYLASE_HYDROLASE"/>
    <property type="match status" value="1"/>
</dbReference>
<evidence type="ECO:0000256" key="1">
    <source>
        <dbReference type="ARBA" id="ARBA00022801"/>
    </source>
</evidence>
<dbReference type="GO" id="GO:0016787">
    <property type="term" value="F:hydrolase activity"/>
    <property type="evidence" value="ECO:0007669"/>
    <property type="project" value="UniProtKB-KW"/>
</dbReference>
<sequence length="333" mass="38224">MHAEWNCDYLTKNGILDPWASINYVTEKAESVKLRKEKLEQVADKISVKIINGCLETAFMRPSGLHVYNDVKLPLKDAVDRWCFICAMSFSFWSDFVPGEMKYMIKSPDGLLWKGTRALMARFNQLIKCGIPLNATAFETMPRSVFDFFMRVRRNALPPMMAERYEVVSEVAKILTEKFDGSFYNCVEKANNDPMQLMSLVLENFPCFRDVAIYKGQKVSFLLKAQLLILGVSVLLEEYSGSAALDCSNYFILSTNHRNGNCSRMANQPKLRCGHLRASLTTEIVNDKLEKAEEATRVDCLDIDSFMDMDRIWTVAKIQRGQILFPRTRNIFY</sequence>
<evidence type="ECO:0000256" key="2">
    <source>
        <dbReference type="ARBA" id="ARBA00035119"/>
    </source>
</evidence>
<evidence type="ECO:0000313" key="8">
    <source>
        <dbReference type="EMBL" id="KFD71197.1"/>
    </source>
</evidence>
<dbReference type="Proteomes" id="UP000030764">
    <property type="component" value="Unassembled WGS sequence"/>
</dbReference>
<gene>
    <name evidence="7" type="ORF">M513_04956</name>
    <name evidence="8" type="ORF">M514_04956</name>
</gene>